<feature type="compositionally biased region" description="Acidic residues" evidence="1">
    <location>
        <begin position="355"/>
        <end position="365"/>
    </location>
</feature>
<evidence type="ECO:0000313" key="3">
    <source>
        <dbReference type="Proteomes" id="UP000641803"/>
    </source>
</evidence>
<organism evidence="2 3">
    <name type="scientific">Oerskovia rustica</name>
    <dbReference type="NCBI Taxonomy" id="2762237"/>
    <lineage>
        <taxon>Bacteria</taxon>
        <taxon>Bacillati</taxon>
        <taxon>Actinomycetota</taxon>
        <taxon>Actinomycetes</taxon>
        <taxon>Micrococcales</taxon>
        <taxon>Cellulomonadaceae</taxon>
        <taxon>Oerskovia</taxon>
    </lineage>
</organism>
<evidence type="ECO:0008006" key="4">
    <source>
        <dbReference type="Google" id="ProtNLM"/>
    </source>
</evidence>
<dbReference type="EMBL" id="JACSQQ010000022">
    <property type="protein sequence ID" value="MBD7951376.1"/>
    <property type="molecule type" value="Genomic_DNA"/>
</dbReference>
<protein>
    <recommendedName>
        <fullName evidence="4">DUF5667 domain-containing protein</fullName>
    </recommendedName>
</protein>
<feature type="compositionally biased region" description="Pro residues" evidence="1">
    <location>
        <begin position="300"/>
        <end position="315"/>
    </location>
</feature>
<dbReference type="Proteomes" id="UP000641803">
    <property type="component" value="Unassembled WGS sequence"/>
</dbReference>
<comment type="caution">
    <text evidence="2">The sequence shown here is derived from an EMBL/GenBank/DDBJ whole genome shotgun (WGS) entry which is preliminary data.</text>
</comment>
<feature type="region of interest" description="Disordered" evidence="1">
    <location>
        <begin position="274"/>
        <end position="424"/>
    </location>
</feature>
<sequence>MSDARPARGPVGVDALSGLAALPASAREHALAEFWASRAGELAREARRVVRAHLVAPADRTAALDAVTTAQQALLRDVAAGHRSIDPRTWVPTLRAESARAVRRSAAQGAVAVAPYRQRLAAQRANLLAVRETAADRVPPAASTRPAVVTVGSTGVASAIPPSAPLADGAGVAPVLKAPVGLAARRTTGSAGIPRHARRRPGTVLGHGMSPRQSLRWSAAALLSTVTIVVGAAVAPAEERPVDETGTSNVSFVDRLTMPIVGLWDNLVGNGKDKDPDAVVPVPVDSPTTPAPAVQQAPAPTVPPPPVPPAVPVAPVPGTGAGTGPQVPQEGGRHGNGSSWRDHDDLGRAEWHERDDEDDDRDDDDERRGDRHGRDEQRGQGRGDGDRDDDRGNGHRNDRSDRSRGRGRSVSERRHGRTSSVPRV</sequence>
<keyword evidence="3" id="KW-1185">Reference proteome</keyword>
<evidence type="ECO:0000313" key="2">
    <source>
        <dbReference type="EMBL" id="MBD7951376.1"/>
    </source>
</evidence>
<feature type="region of interest" description="Disordered" evidence="1">
    <location>
        <begin position="187"/>
        <end position="210"/>
    </location>
</feature>
<dbReference type="RefSeq" id="WP_191796676.1">
    <property type="nucleotide sequence ID" value="NZ_JACSQQ010000022.1"/>
</dbReference>
<accession>A0ABR8RUA8</accession>
<name>A0ABR8RUA8_9CELL</name>
<feature type="compositionally biased region" description="Low complexity" evidence="1">
    <location>
        <begin position="278"/>
        <end position="299"/>
    </location>
</feature>
<reference evidence="2 3" key="1">
    <citation type="submission" date="2020-08" db="EMBL/GenBank/DDBJ databases">
        <title>A Genomic Blueprint of the Chicken Gut Microbiome.</title>
        <authorList>
            <person name="Gilroy R."/>
            <person name="Ravi A."/>
            <person name="Getino M."/>
            <person name="Pursley I."/>
            <person name="Horton D.L."/>
            <person name="Alikhan N.-F."/>
            <person name="Baker D."/>
            <person name="Gharbi K."/>
            <person name="Hall N."/>
            <person name="Watson M."/>
            <person name="Adriaenssens E.M."/>
            <person name="Foster-Nyarko E."/>
            <person name="Jarju S."/>
            <person name="Secka A."/>
            <person name="Antonio M."/>
            <person name="Oren A."/>
            <person name="Chaudhuri R."/>
            <person name="La Ragione R.M."/>
            <person name="Hildebrand F."/>
            <person name="Pallen M.J."/>
        </authorList>
    </citation>
    <scope>NUCLEOTIDE SEQUENCE [LARGE SCALE GENOMIC DNA]</scope>
    <source>
        <strain evidence="2 3">Sa4CUA1</strain>
    </source>
</reference>
<proteinExistence type="predicted"/>
<feature type="compositionally biased region" description="Basic and acidic residues" evidence="1">
    <location>
        <begin position="366"/>
        <end position="413"/>
    </location>
</feature>
<evidence type="ECO:0000256" key="1">
    <source>
        <dbReference type="SAM" id="MobiDB-lite"/>
    </source>
</evidence>
<gene>
    <name evidence="2" type="ORF">H9652_13310</name>
</gene>
<feature type="compositionally biased region" description="Basic and acidic residues" evidence="1">
    <location>
        <begin position="340"/>
        <end position="354"/>
    </location>
</feature>